<evidence type="ECO:0000256" key="3">
    <source>
        <dbReference type="SAM" id="Phobius"/>
    </source>
</evidence>
<feature type="transmembrane region" description="Helical" evidence="3">
    <location>
        <begin position="310"/>
        <end position="330"/>
    </location>
</feature>
<evidence type="ECO:0000313" key="4">
    <source>
        <dbReference type="EMBL" id="KAG2227650.1"/>
    </source>
</evidence>
<dbReference type="PANTHER" id="PTHR11360:SF284">
    <property type="entry name" value="EG:103B4.3 PROTEIN-RELATED"/>
    <property type="match status" value="1"/>
</dbReference>
<organism evidence="4 5">
    <name type="scientific">Circinella minor</name>
    <dbReference type="NCBI Taxonomy" id="1195481"/>
    <lineage>
        <taxon>Eukaryota</taxon>
        <taxon>Fungi</taxon>
        <taxon>Fungi incertae sedis</taxon>
        <taxon>Mucoromycota</taxon>
        <taxon>Mucoromycotina</taxon>
        <taxon>Mucoromycetes</taxon>
        <taxon>Mucorales</taxon>
        <taxon>Lichtheimiaceae</taxon>
        <taxon>Circinella</taxon>
    </lineage>
</organism>
<keyword evidence="3" id="KW-1133">Transmembrane helix</keyword>
<feature type="transmembrane region" description="Helical" evidence="3">
    <location>
        <begin position="110"/>
        <end position="131"/>
    </location>
</feature>
<proteinExistence type="inferred from homology"/>
<protein>
    <recommendedName>
        <fullName evidence="6">Major facilitator superfamily (MFS) profile domain-containing protein</fullName>
    </recommendedName>
</protein>
<dbReference type="InterPro" id="IPR050327">
    <property type="entry name" value="Proton-linked_MCT"/>
</dbReference>
<dbReference type="SUPFAM" id="SSF103473">
    <property type="entry name" value="MFS general substrate transporter"/>
    <property type="match status" value="1"/>
</dbReference>
<evidence type="ECO:0008006" key="6">
    <source>
        <dbReference type="Google" id="ProtNLM"/>
    </source>
</evidence>
<dbReference type="GO" id="GO:0016020">
    <property type="term" value="C:membrane"/>
    <property type="evidence" value="ECO:0007669"/>
    <property type="project" value="UniProtKB-SubCell"/>
</dbReference>
<dbReference type="Gene3D" id="1.20.1250.20">
    <property type="entry name" value="MFS general substrate transporter like domains"/>
    <property type="match status" value="2"/>
</dbReference>
<feature type="transmembrane region" description="Helical" evidence="3">
    <location>
        <begin position="195"/>
        <end position="215"/>
    </location>
</feature>
<dbReference type="InterPro" id="IPR011701">
    <property type="entry name" value="MFS"/>
</dbReference>
<comment type="similarity">
    <text evidence="2">Belongs to the major facilitator superfamily. Monocarboxylate porter (TC 2.A.1.13) family.</text>
</comment>
<comment type="subcellular location">
    <subcellularLocation>
        <location evidence="1">Membrane</location>
        <topology evidence="1">Multi-pass membrane protein</topology>
    </subcellularLocation>
</comment>
<feature type="transmembrane region" description="Helical" evidence="3">
    <location>
        <begin position="401"/>
        <end position="422"/>
    </location>
</feature>
<dbReference type="AlphaFoldDB" id="A0A8H7SDN6"/>
<feature type="transmembrane region" description="Helical" evidence="3">
    <location>
        <begin position="138"/>
        <end position="155"/>
    </location>
</feature>
<feature type="transmembrane region" description="Helical" evidence="3">
    <location>
        <begin position="161"/>
        <end position="183"/>
    </location>
</feature>
<dbReference type="PANTHER" id="PTHR11360">
    <property type="entry name" value="MONOCARBOXYLATE TRANSPORTER"/>
    <property type="match status" value="1"/>
</dbReference>
<keyword evidence="5" id="KW-1185">Reference proteome</keyword>
<dbReference type="EMBL" id="JAEPRB010000005">
    <property type="protein sequence ID" value="KAG2227650.1"/>
    <property type="molecule type" value="Genomic_DNA"/>
</dbReference>
<feature type="transmembrane region" description="Helical" evidence="3">
    <location>
        <begin position="342"/>
        <end position="361"/>
    </location>
</feature>
<dbReference type="Pfam" id="PF07690">
    <property type="entry name" value="MFS_1"/>
    <property type="match status" value="1"/>
</dbReference>
<evidence type="ECO:0000313" key="5">
    <source>
        <dbReference type="Proteomes" id="UP000646827"/>
    </source>
</evidence>
<reference evidence="4 5" key="1">
    <citation type="submission" date="2020-12" db="EMBL/GenBank/DDBJ databases">
        <title>Metabolic potential, ecology and presence of endohyphal bacteria is reflected in genomic diversity of Mucoromycotina.</title>
        <authorList>
            <person name="Muszewska A."/>
            <person name="Okrasinska A."/>
            <person name="Steczkiewicz K."/>
            <person name="Drgas O."/>
            <person name="Orlowska M."/>
            <person name="Perlinska-Lenart U."/>
            <person name="Aleksandrzak-Piekarczyk T."/>
            <person name="Szatraj K."/>
            <person name="Zielenkiewicz U."/>
            <person name="Pilsyk S."/>
            <person name="Malc E."/>
            <person name="Mieczkowski P."/>
            <person name="Kruszewska J.S."/>
            <person name="Biernat P."/>
            <person name="Pawlowska J."/>
        </authorList>
    </citation>
    <scope>NUCLEOTIDE SEQUENCE [LARGE SCALE GENOMIC DNA]</scope>
    <source>
        <strain evidence="4 5">CBS 142.35</strain>
    </source>
</reference>
<feature type="transmembrane region" description="Helical" evidence="3">
    <location>
        <begin position="367"/>
        <end position="389"/>
    </location>
</feature>
<keyword evidence="3" id="KW-0472">Membrane</keyword>
<gene>
    <name evidence="4" type="ORF">INT45_004692</name>
</gene>
<evidence type="ECO:0000256" key="2">
    <source>
        <dbReference type="ARBA" id="ARBA00006727"/>
    </source>
</evidence>
<evidence type="ECO:0000256" key="1">
    <source>
        <dbReference type="ARBA" id="ARBA00004141"/>
    </source>
</evidence>
<feature type="transmembrane region" description="Helical" evidence="3">
    <location>
        <begin position="65"/>
        <end position="90"/>
    </location>
</feature>
<feature type="transmembrane region" description="Helical" evidence="3">
    <location>
        <begin position="227"/>
        <end position="247"/>
    </location>
</feature>
<dbReference type="OrthoDB" id="2213137at2759"/>
<dbReference type="GO" id="GO:0022857">
    <property type="term" value="F:transmembrane transporter activity"/>
    <property type="evidence" value="ECO:0007669"/>
    <property type="project" value="InterPro"/>
</dbReference>
<keyword evidence="3" id="KW-0812">Transmembrane</keyword>
<name>A0A8H7SDN6_9FUNG</name>
<comment type="caution">
    <text evidence="4">The sequence shown here is derived from an EMBL/GenBank/DDBJ whole genome shotgun (WGS) entry which is preliminary data.</text>
</comment>
<sequence>MTVQIKRNSVIEAESDTSFTVYTTEKEENNVLEKISSFSDHESQINRSQKHTENQDDLIVVDKGYAWVITAGGTAASVYIGFPTICVGIIQDIYIKNGMFAGSDKTIQLTLIGSLLQALLIVCVVLSNVLYERLGPRNLSILGTSLIFVGLLTTGEATKIWHFYLSLSITVGIGIALMYGMCLRCVPQWFVQKRATSFGIQGSVPSLFGLVLPFIIIQVNNTLGHKWIFRILGFIFLGAGSIAIAFMKDQPTKKNKDSSKTKRSKNFDLDIWKNRNMIIWIIVSPLAISARYVVYAFLPLCGTYLKLSGTQAAATVSVMSGAEFVGRIALGILGDKIGHLNTNIISSFVCAIAILIIWMLANQFASLVGFSILCGFFGGAYTVLFPSVTSSIVSKEMYPSALNAMMGTNVLTIVLPLVASSLGTDSNSIGNDPFLLYKVVSGGIFALCGLLSCIIKFRMNRKIFAKI</sequence>
<feature type="transmembrane region" description="Helical" evidence="3">
    <location>
        <begin position="434"/>
        <end position="457"/>
    </location>
</feature>
<accession>A0A8H7SDN6</accession>
<feature type="transmembrane region" description="Helical" evidence="3">
    <location>
        <begin position="277"/>
        <end position="298"/>
    </location>
</feature>
<dbReference type="Proteomes" id="UP000646827">
    <property type="component" value="Unassembled WGS sequence"/>
</dbReference>
<dbReference type="InterPro" id="IPR036259">
    <property type="entry name" value="MFS_trans_sf"/>
</dbReference>